<organism evidence="1 2">
    <name type="scientific">Chryseobacterium bernardetii</name>
    <dbReference type="NCBI Taxonomy" id="1241978"/>
    <lineage>
        <taxon>Bacteria</taxon>
        <taxon>Pseudomonadati</taxon>
        <taxon>Bacteroidota</taxon>
        <taxon>Flavobacteriia</taxon>
        <taxon>Flavobacteriales</taxon>
        <taxon>Weeksellaceae</taxon>
        <taxon>Chryseobacterium group</taxon>
        <taxon>Chryseobacterium</taxon>
    </lineage>
</organism>
<name>A0ACC6J0T0_9FLAO</name>
<dbReference type="Proteomes" id="UP001184376">
    <property type="component" value="Unassembled WGS sequence"/>
</dbReference>
<comment type="caution">
    <text evidence="1">The sequence shown here is derived from an EMBL/GenBank/DDBJ whole genome shotgun (WGS) entry which is preliminary data.</text>
</comment>
<evidence type="ECO:0000313" key="1">
    <source>
        <dbReference type="EMBL" id="MDR6443484.1"/>
    </source>
</evidence>
<keyword evidence="2" id="KW-1185">Reference proteome</keyword>
<reference evidence="1" key="1">
    <citation type="submission" date="2023-07" db="EMBL/GenBank/DDBJ databases">
        <title>Sorghum-associated microbial communities from plants grown in Nebraska, USA.</title>
        <authorList>
            <person name="Schachtman D."/>
        </authorList>
    </citation>
    <scope>NUCLEOTIDE SEQUENCE</scope>
    <source>
        <strain evidence="1">DS1280</strain>
    </source>
</reference>
<gene>
    <name evidence="1" type="ORF">J2795_004234</name>
</gene>
<evidence type="ECO:0000313" key="2">
    <source>
        <dbReference type="Proteomes" id="UP001184376"/>
    </source>
</evidence>
<dbReference type="EMBL" id="JAVDRG010000009">
    <property type="protein sequence ID" value="MDR6443484.1"/>
    <property type="molecule type" value="Genomic_DNA"/>
</dbReference>
<sequence length="429" mass="45573">MRKRYLLSICLMSVLSYGQVGINNKVPRSTLDVTEKTIDGSHAEGLMIPRETGNALKLADNAGVYGSDQDATLIFVTKEADLSKRTGQVEKVDSRGFYFFDAGINRWVKIVSSSNTNIGQITQLLCSSSVHSGVLTSGTPASGVTTQIPYNGGNGGSYSSLSLPSIGVTGLTAILTADSFQNGSGTLNFSITGTPAASGTATFNISLGGQTCSFSRIVKAGSSFADDIEVIIDGKIRRMKAHNVGADTSENPDIPGQSIIGDYFQWGRKDPVATAYTSSSAISGYNTTNAANKSWNKGSESIPQKNTLNDPCPSGYRVPTRAEWQGFITASTTTNIGTWALSATDGASNFSVAKVFKNNGNTITFPGGGNRFYATGALGYRANNGNYWSSTENEVLNTDAYFMSFFKDIAPANYSLSRPYGFSVRCISE</sequence>
<protein>
    <submittedName>
        <fullName evidence="1">Uncharacterized protein (TIGR02145 family)</fullName>
    </submittedName>
</protein>
<accession>A0ACC6J0T0</accession>
<proteinExistence type="predicted"/>